<proteinExistence type="predicted"/>
<feature type="non-terminal residue" evidence="1">
    <location>
        <position position="1"/>
    </location>
</feature>
<evidence type="ECO:0000313" key="2">
    <source>
        <dbReference type="Proteomes" id="UP000663873"/>
    </source>
</evidence>
<comment type="caution">
    <text evidence="1">The sequence shown here is derived from an EMBL/GenBank/DDBJ whole genome shotgun (WGS) entry which is preliminary data.</text>
</comment>
<organism evidence="1 2">
    <name type="scientific">Rotaria socialis</name>
    <dbReference type="NCBI Taxonomy" id="392032"/>
    <lineage>
        <taxon>Eukaryota</taxon>
        <taxon>Metazoa</taxon>
        <taxon>Spiralia</taxon>
        <taxon>Gnathifera</taxon>
        <taxon>Rotifera</taxon>
        <taxon>Eurotatoria</taxon>
        <taxon>Bdelloidea</taxon>
        <taxon>Philodinida</taxon>
        <taxon>Philodinidae</taxon>
        <taxon>Rotaria</taxon>
    </lineage>
</organism>
<reference evidence="1" key="1">
    <citation type="submission" date="2021-02" db="EMBL/GenBank/DDBJ databases">
        <authorList>
            <person name="Nowell W R."/>
        </authorList>
    </citation>
    <scope>NUCLEOTIDE SEQUENCE</scope>
</reference>
<protein>
    <submittedName>
        <fullName evidence="1">Uncharacterized protein</fullName>
    </submittedName>
</protein>
<name>A0A822AGR7_9BILA</name>
<accession>A0A822AGR7</accession>
<dbReference type="EMBL" id="CAJOBP010109782">
    <property type="protein sequence ID" value="CAF4998992.1"/>
    <property type="molecule type" value="Genomic_DNA"/>
</dbReference>
<evidence type="ECO:0000313" key="1">
    <source>
        <dbReference type="EMBL" id="CAF4998992.1"/>
    </source>
</evidence>
<gene>
    <name evidence="1" type="ORF">UJA718_LOCUS50175</name>
</gene>
<dbReference type="AlphaFoldDB" id="A0A822AGR7"/>
<keyword evidence="2" id="KW-1185">Reference proteome</keyword>
<sequence length="31" mass="3606">MPSSPTFSTANIQFNDRHYNEVIRVLPLRTT</sequence>
<dbReference type="Proteomes" id="UP000663873">
    <property type="component" value="Unassembled WGS sequence"/>
</dbReference>